<feature type="region of interest" description="Disordered" evidence="1">
    <location>
        <begin position="1"/>
        <end position="36"/>
    </location>
</feature>
<feature type="domain" description="Cryptic loci regulator 2 C-terminal" evidence="2">
    <location>
        <begin position="433"/>
        <end position="594"/>
    </location>
</feature>
<dbReference type="AlphaFoldDB" id="A0AAD6YMW0"/>
<keyword evidence="5" id="KW-1185">Reference proteome</keyword>
<protein>
    <recommendedName>
        <fullName evidence="6">Cryptic loci regulator 2 N-terminal domain-containing protein</fullName>
    </recommendedName>
</protein>
<dbReference type="GO" id="GO:0033553">
    <property type="term" value="C:rDNA heterochromatin"/>
    <property type="evidence" value="ECO:0007669"/>
    <property type="project" value="TreeGrafter"/>
</dbReference>
<accession>A0AAD6YMW0</accession>
<dbReference type="GO" id="GO:0070824">
    <property type="term" value="C:SHREC complex"/>
    <property type="evidence" value="ECO:0007669"/>
    <property type="project" value="InterPro"/>
</dbReference>
<evidence type="ECO:0008006" key="6">
    <source>
        <dbReference type="Google" id="ProtNLM"/>
    </source>
</evidence>
<evidence type="ECO:0000259" key="3">
    <source>
        <dbReference type="Pfam" id="PF16761"/>
    </source>
</evidence>
<dbReference type="InterPro" id="IPR038986">
    <property type="entry name" value="Clr2"/>
</dbReference>
<dbReference type="GO" id="GO:0030466">
    <property type="term" value="P:silent mating-type cassette heterochromatin formation"/>
    <property type="evidence" value="ECO:0007669"/>
    <property type="project" value="TreeGrafter"/>
</dbReference>
<dbReference type="InterPro" id="IPR018839">
    <property type="entry name" value="Tscrpt-silencing_Clr2_C"/>
</dbReference>
<dbReference type="Pfam" id="PF16761">
    <property type="entry name" value="Clr2_transil"/>
    <property type="match status" value="1"/>
</dbReference>
<dbReference type="Pfam" id="PF10383">
    <property type="entry name" value="Clr2"/>
    <property type="match status" value="1"/>
</dbReference>
<sequence length="681" mass="75985">MSSHRNHSNKHALPDDPVYIEFPHSDGNSNTWPKNTTEEIDDEGCVNYMRPVDLDESICIKWRVGVGDAISMQLKYPTGNHVLRDFPSGYRMFDHNKGKAGSPRHDVYLFGPGCRFRSVPEFIPHAIWLMGDLSEQCNCKYCSKKPQREITSSMGNILRLSPSPSRLLPRTRADKPVVKSRLAERLKDSNKFYASVQRSSALPQISPHIQTDSIMLVERNNDLRAAVRTPLAECLPRYFREGELVWCAIEPIVGPQDEAIDFWPAIIDEVSLRNQREGLPHGSIPESIHQHTGYTVKFLAISRTYYFPDTMVIPYQSYICPNGILQQMVQRPVGDWEDLNAEALSKFDPCPPQPAITPTFFDTLTPFALALQIASKLCEFWCLTDEWDAKLTLPPLPRPVPPLSSLQSAIEFAGSNNAANRAPGPRVLTQTRFQGLWWGGERIWAGDLVRLKVPRSCLAPAGAQNIFAPSGPGEKNKIEINNTGGDPADFGATSRGVFLKIDSISLVDGTTGRRECRVLGMLYELAEVDWVDPNLPRFGLSENRSISAVKPPTPASAEGYPLPVAPTGYKYRAILAPGYEAVMSLSVISGRYYPCLLKHPKIKPLVAQVDIMDHDSILEVGHLWSLEGLFGGYKNSVNPRVYKATREKMMSDATKTAKGELEEHIRVRLAETDSGMEIDSL</sequence>
<reference evidence="4" key="1">
    <citation type="submission" date="2023-03" db="EMBL/GenBank/DDBJ databases">
        <title>Massive genome expansion in bonnet fungi (Mycena s.s.) driven by repeated elements and novel gene families across ecological guilds.</title>
        <authorList>
            <consortium name="Lawrence Berkeley National Laboratory"/>
            <person name="Harder C.B."/>
            <person name="Miyauchi S."/>
            <person name="Viragh M."/>
            <person name="Kuo A."/>
            <person name="Thoen E."/>
            <person name="Andreopoulos B."/>
            <person name="Lu D."/>
            <person name="Skrede I."/>
            <person name="Drula E."/>
            <person name="Henrissat B."/>
            <person name="Morin E."/>
            <person name="Kohler A."/>
            <person name="Barry K."/>
            <person name="LaButti K."/>
            <person name="Morin E."/>
            <person name="Salamov A."/>
            <person name="Lipzen A."/>
            <person name="Mereny Z."/>
            <person name="Hegedus B."/>
            <person name="Baldrian P."/>
            <person name="Stursova M."/>
            <person name="Weitz H."/>
            <person name="Taylor A."/>
            <person name="Grigoriev I.V."/>
            <person name="Nagy L.G."/>
            <person name="Martin F."/>
            <person name="Kauserud H."/>
        </authorList>
    </citation>
    <scope>NUCLEOTIDE SEQUENCE</scope>
    <source>
        <strain evidence="4">9144</strain>
    </source>
</reference>
<dbReference type="InterPro" id="IPR031915">
    <property type="entry name" value="Clr2_N"/>
</dbReference>
<evidence type="ECO:0000256" key="1">
    <source>
        <dbReference type="SAM" id="MobiDB-lite"/>
    </source>
</evidence>
<proteinExistence type="predicted"/>
<name>A0AAD6YMW0_9AGAR</name>
<comment type="caution">
    <text evidence="4">The sequence shown here is derived from an EMBL/GenBank/DDBJ whole genome shotgun (WGS) entry which is preliminary data.</text>
</comment>
<evidence type="ECO:0000259" key="2">
    <source>
        <dbReference type="Pfam" id="PF10383"/>
    </source>
</evidence>
<dbReference type="Proteomes" id="UP001219525">
    <property type="component" value="Unassembled WGS sequence"/>
</dbReference>
<dbReference type="GO" id="GO:0031934">
    <property type="term" value="C:mating-type region heterochromatin"/>
    <property type="evidence" value="ECO:0007669"/>
    <property type="project" value="TreeGrafter"/>
</dbReference>
<organism evidence="4 5">
    <name type="scientific">Mycena pura</name>
    <dbReference type="NCBI Taxonomy" id="153505"/>
    <lineage>
        <taxon>Eukaryota</taxon>
        <taxon>Fungi</taxon>
        <taxon>Dikarya</taxon>
        <taxon>Basidiomycota</taxon>
        <taxon>Agaricomycotina</taxon>
        <taxon>Agaricomycetes</taxon>
        <taxon>Agaricomycetidae</taxon>
        <taxon>Agaricales</taxon>
        <taxon>Marasmiineae</taxon>
        <taxon>Mycenaceae</taxon>
        <taxon>Mycena</taxon>
    </lineage>
</organism>
<feature type="compositionally biased region" description="Basic residues" evidence="1">
    <location>
        <begin position="1"/>
        <end position="10"/>
    </location>
</feature>
<dbReference type="PANTHER" id="PTHR38046:SF1">
    <property type="entry name" value="CRYPTIC LOCI REGULATOR 2"/>
    <property type="match status" value="1"/>
</dbReference>
<evidence type="ECO:0000313" key="4">
    <source>
        <dbReference type="EMBL" id="KAJ7224191.1"/>
    </source>
</evidence>
<dbReference type="PANTHER" id="PTHR38046">
    <property type="entry name" value="CRYPTIC LOCI REGULATOR 2"/>
    <property type="match status" value="1"/>
</dbReference>
<evidence type="ECO:0000313" key="5">
    <source>
        <dbReference type="Proteomes" id="UP001219525"/>
    </source>
</evidence>
<feature type="domain" description="Cryptic loci regulator 2 N-terminal" evidence="3">
    <location>
        <begin position="82"/>
        <end position="142"/>
    </location>
</feature>
<feature type="compositionally biased region" description="Polar residues" evidence="1">
    <location>
        <begin position="26"/>
        <end position="35"/>
    </location>
</feature>
<dbReference type="EMBL" id="JARJCW010000005">
    <property type="protein sequence ID" value="KAJ7224191.1"/>
    <property type="molecule type" value="Genomic_DNA"/>
</dbReference>
<gene>
    <name evidence="4" type="ORF">GGX14DRAFT_648908</name>
</gene>